<evidence type="ECO:0000256" key="2">
    <source>
        <dbReference type="ARBA" id="ARBA00023002"/>
    </source>
</evidence>
<organism evidence="7 8">
    <name type="scientific">Cryptosporangium japonicum</name>
    <dbReference type="NCBI Taxonomy" id="80872"/>
    <lineage>
        <taxon>Bacteria</taxon>
        <taxon>Bacillati</taxon>
        <taxon>Actinomycetota</taxon>
        <taxon>Actinomycetes</taxon>
        <taxon>Cryptosporangiales</taxon>
        <taxon>Cryptosporangiaceae</taxon>
        <taxon>Cryptosporangium</taxon>
    </lineage>
</organism>
<dbReference type="EMBL" id="BAAAGX010000007">
    <property type="protein sequence ID" value="GAA0232427.1"/>
    <property type="molecule type" value="Genomic_DNA"/>
</dbReference>
<reference evidence="8" key="1">
    <citation type="journal article" date="2019" name="Int. J. Syst. Evol. Microbiol.">
        <title>The Global Catalogue of Microorganisms (GCM) 10K type strain sequencing project: providing services to taxonomists for standard genome sequencing and annotation.</title>
        <authorList>
            <consortium name="The Broad Institute Genomics Platform"/>
            <consortium name="The Broad Institute Genome Sequencing Center for Infectious Disease"/>
            <person name="Wu L."/>
            <person name="Ma J."/>
        </authorList>
    </citation>
    <scope>NUCLEOTIDE SEQUENCE [LARGE SCALE GENOMIC DNA]</scope>
    <source>
        <strain evidence="8">JCM 10425</strain>
    </source>
</reference>
<evidence type="ECO:0000313" key="8">
    <source>
        <dbReference type="Proteomes" id="UP001500967"/>
    </source>
</evidence>
<dbReference type="Pfam" id="PF13649">
    <property type="entry name" value="Methyltransf_25"/>
    <property type="match status" value="1"/>
</dbReference>
<dbReference type="PRINTS" id="PR00368">
    <property type="entry name" value="FADPNR"/>
</dbReference>
<dbReference type="PANTHER" id="PTHR48105">
    <property type="entry name" value="THIOREDOXIN REDUCTASE 1-RELATED-RELATED"/>
    <property type="match status" value="1"/>
</dbReference>
<dbReference type="InterPro" id="IPR050097">
    <property type="entry name" value="Ferredoxin-NADP_redctase_2"/>
</dbReference>
<keyword evidence="1" id="KW-0285">Flavoprotein</keyword>
<keyword evidence="8" id="KW-1185">Reference proteome</keyword>
<accession>A0ABP3DL08</accession>
<dbReference type="Pfam" id="PF07992">
    <property type="entry name" value="Pyr_redox_2"/>
    <property type="match status" value="1"/>
</dbReference>
<feature type="region of interest" description="Disordered" evidence="4">
    <location>
        <begin position="457"/>
        <end position="485"/>
    </location>
</feature>
<evidence type="ECO:0000256" key="4">
    <source>
        <dbReference type="SAM" id="MobiDB-lite"/>
    </source>
</evidence>
<protein>
    <submittedName>
        <fullName evidence="7">NAD(P)/FAD-dependent oxidoreductase</fullName>
    </submittedName>
</protein>
<evidence type="ECO:0000259" key="6">
    <source>
        <dbReference type="Pfam" id="PF13649"/>
    </source>
</evidence>
<dbReference type="InterPro" id="IPR036188">
    <property type="entry name" value="FAD/NAD-bd_sf"/>
</dbReference>
<evidence type="ECO:0000259" key="5">
    <source>
        <dbReference type="Pfam" id="PF07992"/>
    </source>
</evidence>
<dbReference type="CDD" id="cd02440">
    <property type="entry name" value="AdoMet_MTases"/>
    <property type="match status" value="1"/>
</dbReference>
<feature type="domain" description="Methyltransferase" evidence="6">
    <location>
        <begin position="354"/>
        <end position="448"/>
    </location>
</feature>
<evidence type="ECO:0000256" key="1">
    <source>
        <dbReference type="ARBA" id="ARBA00022630"/>
    </source>
</evidence>
<dbReference type="InterPro" id="IPR041698">
    <property type="entry name" value="Methyltransf_25"/>
</dbReference>
<proteinExistence type="predicted"/>
<sequence length="528" mass="56259">MVGGGAAGLAGAVALGRARRSVLVVDAGEQRNLPAEGVHNFLTREGMPPAELAAAGRKEAESYGVTVVAARVTAAEPDGDSFRVTLDDGTVLGAARLLLATGVTDTLPAIPGLAERWGRDLLHCPYCHGWEVRDRALGIISTGPFAVEQALLWRQWSADVTLFRHTGPEPTDEQYTQLAARGIAVVDGEITGVETDGDRLTGVRVGTRVFTRDALVAATTMNASLAGLEGLGLALEDLQRDGVTIGTFLKADPTGKTDVPGVYAAGNLTMPPGQVIAAAAAGTMAGAMINFDLVARDTRAAVEAVSSEGDRRVHDVDELARTWDERYRESDLIWSGEPNTALVKEVADLPPGRVLDLGCGEGGDAVWFARQGWSVTAADISPVALERAARHAADAGVTDRIDFQRHNLAVSFPDGEFDLVSAQFLHSWGDMPREAILRRAAAAVAPGGVLLIEGHSGAPHWENAPENEQHQHGHGGHPLPSPHEVIASLNLPEDDWEVLVVDEHERTRTFPDGRTIHHVDNTVKLRRR</sequence>
<dbReference type="Proteomes" id="UP001500967">
    <property type="component" value="Unassembled WGS sequence"/>
</dbReference>
<dbReference type="Gene3D" id="3.50.50.60">
    <property type="entry name" value="FAD/NAD(P)-binding domain"/>
    <property type="match status" value="2"/>
</dbReference>
<evidence type="ECO:0000256" key="3">
    <source>
        <dbReference type="ARBA" id="ARBA00048132"/>
    </source>
</evidence>
<dbReference type="InterPro" id="IPR029063">
    <property type="entry name" value="SAM-dependent_MTases_sf"/>
</dbReference>
<name>A0ABP3DL08_9ACTN</name>
<keyword evidence="2" id="KW-0560">Oxidoreductase</keyword>
<dbReference type="PRINTS" id="PR00469">
    <property type="entry name" value="PNDRDTASEII"/>
</dbReference>
<dbReference type="Gene3D" id="3.40.50.150">
    <property type="entry name" value="Vaccinia Virus protein VP39"/>
    <property type="match status" value="1"/>
</dbReference>
<dbReference type="SUPFAM" id="SSF51905">
    <property type="entry name" value="FAD/NAD(P)-binding domain"/>
    <property type="match status" value="1"/>
</dbReference>
<dbReference type="SUPFAM" id="SSF53335">
    <property type="entry name" value="S-adenosyl-L-methionine-dependent methyltransferases"/>
    <property type="match status" value="1"/>
</dbReference>
<dbReference type="InterPro" id="IPR023753">
    <property type="entry name" value="FAD/NAD-binding_dom"/>
</dbReference>
<comment type="caution">
    <text evidence="7">The sequence shown here is derived from an EMBL/GenBank/DDBJ whole genome shotgun (WGS) entry which is preliminary data.</text>
</comment>
<feature type="domain" description="FAD/NAD(P)-binding" evidence="5">
    <location>
        <begin position="2"/>
        <end position="282"/>
    </location>
</feature>
<comment type="catalytic activity">
    <reaction evidence="3">
        <text>[thioredoxin]-dithiol + NADP(+) = [thioredoxin]-disulfide + NADPH + H(+)</text>
        <dbReference type="Rhea" id="RHEA:20345"/>
        <dbReference type="Rhea" id="RHEA-COMP:10698"/>
        <dbReference type="Rhea" id="RHEA-COMP:10700"/>
        <dbReference type="ChEBI" id="CHEBI:15378"/>
        <dbReference type="ChEBI" id="CHEBI:29950"/>
        <dbReference type="ChEBI" id="CHEBI:50058"/>
        <dbReference type="ChEBI" id="CHEBI:57783"/>
        <dbReference type="ChEBI" id="CHEBI:58349"/>
        <dbReference type="EC" id="1.8.1.9"/>
    </reaction>
</comment>
<evidence type="ECO:0000313" key="7">
    <source>
        <dbReference type="EMBL" id="GAA0232427.1"/>
    </source>
</evidence>
<gene>
    <name evidence="7" type="ORF">GCM10009539_17240</name>
</gene>